<dbReference type="GO" id="GO:0042773">
    <property type="term" value="P:ATP synthesis coupled electron transport"/>
    <property type="evidence" value="ECO:0007669"/>
    <property type="project" value="InterPro"/>
</dbReference>
<evidence type="ECO:0000259" key="10">
    <source>
        <dbReference type="Pfam" id="PF00361"/>
    </source>
</evidence>
<dbReference type="RefSeq" id="WP_197553724.1">
    <property type="nucleotide sequence ID" value="NZ_CP063212.1"/>
</dbReference>
<name>A0A7M1R0R8_9ACTO</name>
<dbReference type="GO" id="GO:0005886">
    <property type="term" value="C:plasma membrane"/>
    <property type="evidence" value="ECO:0007669"/>
    <property type="project" value="UniProtKB-SubCell"/>
</dbReference>
<feature type="transmembrane region" description="Helical" evidence="9">
    <location>
        <begin position="273"/>
        <end position="294"/>
    </location>
</feature>
<dbReference type="InterPro" id="IPR050586">
    <property type="entry name" value="CPA3_Na-H_Antiporter_D"/>
</dbReference>
<evidence type="ECO:0000256" key="9">
    <source>
        <dbReference type="SAM" id="Phobius"/>
    </source>
</evidence>
<accession>A0A7M1R0R8</accession>
<proteinExistence type="inferred from homology"/>
<feature type="transmembrane region" description="Helical" evidence="9">
    <location>
        <begin position="240"/>
        <end position="261"/>
    </location>
</feature>
<protein>
    <submittedName>
        <fullName evidence="11">Na+/H+ antiporter subunit D</fullName>
    </submittedName>
</protein>
<gene>
    <name evidence="11" type="ORF">INS90_01075</name>
</gene>
<comment type="subcellular location">
    <subcellularLocation>
        <location evidence="1">Cell membrane</location>
        <topology evidence="1">Multi-pass membrane protein</topology>
    </subcellularLocation>
    <subcellularLocation>
        <location evidence="7">Membrane</location>
        <topology evidence="7">Multi-pass membrane protein</topology>
    </subcellularLocation>
</comment>
<dbReference type="GO" id="GO:0008137">
    <property type="term" value="F:NADH dehydrogenase (ubiquinone) activity"/>
    <property type="evidence" value="ECO:0007669"/>
    <property type="project" value="InterPro"/>
</dbReference>
<evidence type="ECO:0000256" key="7">
    <source>
        <dbReference type="RuleBase" id="RU000320"/>
    </source>
</evidence>
<reference evidence="11 12" key="1">
    <citation type="submission" date="2020-10" db="EMBL/GenBank/DDBJ databases">
        <title>Trueperella pecoris sp. nov. isolated from bovine and porcine specimens.</title>
        <authorList>
            <person name="Schoenecker L."/>
            <person name="Schnydrig P."/>
            <person name="Brodard I."/>
            <person name="Thomann A."/>
            <person name="Hemphill A."/>
            <person name="Rodriguez-Campos S."/>
            <person name="Perreten V."/>
            <person name="Jores J."/>
            <person name="Kittl S."/>
        </authorList>
    </citation>
    <scope>NUCLEOTIDE SEQUENCE [LARGE SCALE GENOMIC DNA]</scope>
    <source>
        <strain evidence="11 12">19OD0592</strain>
    </source>
</reference>
<feature type="transmembrane region" description="Helical" evidence="9">
    <location>
        <begin position="448"/>
        <end position="470"/>
    </location>
</feature>
<feature type="transmembrane region" description="Helical" evidence="9">
    <location>
        <begin position="166"/>
        <end position="188"/>
    </location>
</feature>
<keyword evidence="4 7" id="KW-0812">Transmembrane</keyword>
<dbReference type="AlphaFoldDB" id="A0A7M1R0R8"/>
<organism evidence="11 12">
    <name type="scientific">Trueperella pecoris</name>
    <dbReference type="NCBI Taxonomy" id="2733571"/>
    <lineage>
        <taxon>Bacteria</taxon>
        <taxon>Bacillati</taxon>
        <taxon>Actinomycetota</taxon>
        <taxon>Actinomycetes</taxon>
        <taxon>Actinomycetales</taxon>
        <taxon>Actinomycetaceae</taxon>
        <taxon>Trueperella</taxon>
    </lineage>
</organism>
<feature type="transmembrane region" description="Helical" evidence="9">
    <location>
        <begin position="329"/>
        <end position="349"/>
    </location>
</feature>
<evidence type="ECO:0000256" key="1">
    <source>
        <dbReference type="ARBA" id="ARBA00004651"/>
    </source>
</evidence>
<keyword evidence="5 9" id="KW-1133">Transmembrane helix</keyword>
<evidence type="ECO:0000256" key="6">
    <source>
        <dbReference type="ARBA" id="ARBA00023136"/>
    </source>
</evidence>
<feature type="transmembrane region" description="Helical" evidence="9">
    <location>
        <begin position="111"/>
        <end position="129"/>
    </location>
</feature>
<evidence type="ECO:0000313" key="11">
    <source>
        <dbReference type="EMBL" id="QOR47932.1"/>
    </source>
</evidence>
<feature type="transmembrane region" description="Helical" evidence="9">
    <location>
        <begin position="407"/>
        <end position="427"/>
    </location>
</feature>
<feature type="transmembrane region" description="Helical" evidence="9">
    <location>
        <begin position="81"/>
        <end position="99"/>
    </location>
</feature>
<feature type="transmembrane region" description="Helical" evidence="9">
    <location>
        <begin position="135"/>
        <end position="154"/>
    </location>
</feature>
<feature type="region of interest" description="Disordered" evidence="8">
    <location>
        <begin position="497"/>
        <end position="531"/>
    </location>
</feature>
<dbReference type="Proteomes" id="UP000594961">
    <property type="component" value="Chromosome"/>
</dbReference>
<evidence type="ECO:0000313" key="12">
    <source>
        <dbReference type="Proteomes" id="UP000594961"/>
    </source>
</evidence>
<dbReference type="PRINTS" id="PR01437">
    <property type="entry name" value="NUOXDRDTASE4"/>
</dbReference>
<dbReference type="NCBIfam" id="NF009308">
    <property type="entry name" value="PRK12665.1"/>
    <property type="match status" value="1"/>
</dbReference>
<evidence type="ECO:0000256" key="3">
    <source>
        <dbReference type="ARBA" id="ARBA00022475"/>
    </source>
</evidence>
<feature type="compositionally biased region" description="Low complexity" evidence="8">
    <location>
        <begin position="511"/>
        <end position="524"/>
    </location>
</feature>
<sequence length="531" mass="55542">MNWDFLVALPVVLPIFGAGLSLAFATVRRLQGILSASILGAVWVVAVALLYMSMAGPVVLDVASWAAPIGISMVADRLSAIMLFTSVTVTLTVLLYSLAQGVADGDDAAPIAVYHPAFLLLSAGVSHAFLSGDLFNIYVGFELLLTASFVLITLGGTRDRIRSGTVYVVVSLVSSVVFLVGIAMAYAATGTVSLAQLALRLPEIDPGVRLTIQVMLLVGFGIKAAVFPLSAWLPDSYPTAPAPVTAVFAGLLTKVGVYAIIRAQTLLFPYNRLTLVIAMIAISTMLMGILGAVAQQDIKRLLSFTLVSHIGYMIWGISLSSTIGLGATIYYAVHHITVQTALFLVVGLIERRGGTTSLVRLGSLAKYAPMLAALYIVPALNLAGIPPGSGFFGKVGLIQASVARSAWIDWALIATGIICSLLTLYAVARAWNMAFWQTAPEPLPAKPIPWGMSGAAGALVIFSLVISFWAGPINKFTLDAAAELKARSPYIVAVLPEDGRGTGNSKESGEASAPSVAPSAPPASTEGGTHE</sequence>
<dbReference type="PANTHER" id="PTHR42703">
    <property type="entry name" value="NADH DEHYDROGENASE"/>
    <property type="match status" value="1"/>
</dbReference>
<feature type="transmembrane region" description="Helical" evidence="9">
    <location>
        <begin position="301"/>
        <end position="323"/>
    </location>
</feature>
<keyword evidence="3" id="KW-1003">Cell membrane</keyword>
<comment type="similarity">
    <text evidence="2">Belongs to the CPA3 antiporters (TC 2.A.63) subunit D family.</text>
</comment>
<evidence type="ECO:0000256" key="2">
    <source>
        <dbReference type="ARBA" id="ARBA00005346"/>
    </source>
</evidence>
<evidence type="ECO:0000256" key="5">
    <source>
        <dbReference type="ARBA" id="ARBA00022989"/>
    </source>
</evidence>
<keyword evidence="6 9" id="KW-0472">Membrane</keyword>
<dbReference type="InterPro" id="IPR003918">
    <property type="entry name" value="NADH_UbQ_OxRdtase"/>
</dbReference>
<feature type="transmembrane region" description="Helical" evidence="9">
    <location>
        <begin position="33"/>
        <end position="51"/>
    </location>
</feature>
<dbReference type="PANTHER" id="PTHR42703:SF1">
    <property type="entry name" value="NA(+)_H(+) ANTIPORTER SUBUNIT D1"/>
    <property type="match status" value="1"/>
</dbReference>
<feature type="transmembrane region" description="Helical" evidence="9">
    <location>
        <begin position="208"/>
        <end position="233"/>
    </location>
</feature>
<evidence type="ECO:0000256" key="8">
    <source>
        <dbReference type="SAM" id="MobiDB-lite"/>
    </source>
</evidence>
<feature type="domain" description="NADH:quinone oxidoreductase/Mrp antiporter transmembrane" evidence="10">
    <location>
        <begin position="131"/>
        <end position="412"/>
    </location>
</feature>
<feature type="transmembrane region" description="Helical" evidence="9">
    <location>
        <begin position="370"/>
        <end position="387"/>
    </location>
</feature>
<dbReference type="Pfam" id="PF00361">
    <property type="entry name" value="Proton_antipo_M"/>
    <property type="match status" value="1"/>
</dbReference>
<dbReference type="InterPro" id="IPR001750">
    <property type="entry name" value="ND/Mrp_TM"/>
</dbReference>
<dbReference type="EMBL" id="CP063212">
    <property type="protein sequence ID" value="QOR47932.1"/>
    <property type="molecule type" value="Genomic_DNA"/>
</dbReference>
<evidence type="ECO:0000256" key="4">
    <source>
        <dbReference type="ARBA" id="ARBA00022692"/>
    </source>
</evidence>